<dbReference type="Pfam" id="PF01590">
    <property type="entry name" value="GAF"/>
    <property type="match status" value="1"/>
</dbReference>
<dbReference type="RefSeq" id="WP_378611388.1">
    <property type="nucleotide sequence ID" value="NZ_JBHSAX010000005.1"/>
</dbReference>
<dbReference type="Gene3D" id="3.30.450.40">
    <property type="match status" value="2"/>
</dbReference>
<comment type="caution">
    <text evidence="2">The sequence shown here is derived from an EMBL/GenBank/DDBJ whole genome shotgun (WGS) entry which is preliminary data.</text>
</comment>
<dbReference type="InterPro" id="IPR003018">
    <property type="entry name" value="GAF"/>
</dbReference>
<dbReference type="InterPro" id="IPR029016">
    <property type="entry name" value="GAF-like_dom_sf"/>
</dbReference>
<sequence length="332" mass="34496">MRDLGDALSRLGLGRLLGDLDARVAQLAVEQERLARLVDAKTLVGAPIEPVDTHRTVLRLAVDLAEARYGLLGIPRLRSPATGEPGITLYESRDGGPVTSRRAARAGHAALGALLRADPDSDAVDDPDPQSAILTVRLRAGGHTLGCLSLGEPAAHSRFTRDDVLITRAFAATAAVAVQRVHLGEVAGHRARRLAAEAEFGLDLAARVDPATLLELVAGRARELTAARGAWIGRSDGASGQHRTDLTVLTTAGRTGRAVRGRRLRLPGFRGARTLPVDGSGRALLLPVPAAGPAVGVLAVIAPGEHRLADSGARAALDTLAAQAAVALSLPR</sequence>
<feature type="domain" description="GAF" evidence="1">
    <location>
        <begin position="55"/>
        <end position="178"/>
    </location>
</feature>
<dbReference type="Proteomes" id="UP001595696">
    <property type="component" value="Unassembled WGS sequence"/>
</dbReference>
<evidence type="ECO:0000313" key="2">
    <source>
        <dbReference type="EMBL" id="MFC3961564.1"/>
    </source>
</evidence>
<dbReference type="SUPFAM" id="SSF55781">
    <property type="entry name" value="GAF domain-like"/>
    <property type="match status" value="2"/>
</dbReference>
<reference evidence="3" key="1">
    <citation type="journal article" date="2019" name="Int. J. Syst. Evol. Microbiol.">
        <title>The Global Catalogue of Microorganisms (GCM) 10K type strain sequencing project: providing services to taxonomists for standard genome sequencing and annotation.</title>
        <authorList>
            <consortium name="The Broad Institute Genomics Platform"/>
            <consortium name="The Broad Institute Genome Sequencing Center for Infectious Disease"/>
            <person name="Wu L."/>
            <person name="Ma J."/>
        </authorList>
    </citation>
    <scope>NUCLEOTIDE SEQUENCE [LARGE SCALE GENOMIC DNA]</scope>
    <source>
        <strain evidence="3">CGMCC 4.7330</strain>
    </source>
</reference>
<gene>
    <name evidence="2" type="ORF">ACFO0B_06140</name>
</gene>
<keyword evidence="3" id="KW-1185">Reference proteome</keyword>
<evidence type="ECO:0000259" key="1">
    <source>
        <dbReference type="Pfam" id="PF01590"/>
    </source>
</evidence>
<name>A0ABV8DPJ4_9NOCA</name>
<protein>
    <submittedName>
        <fullName evidence="2">GAF domain-containing protein</fullName>
    </submittedName>
</protein>
<proteinExistence type="predicted"/>
<evidence type="ECO:0000313" key="3">
    <source>
        <dbReference type="Proteomes" id="UP001595696"/>
    </source>
</evidence>
<dbReference type="EMBL" id="JBHSAX010000005">
    <property type="protein sequence ID" value="MFC3961564.1"/>
    <property type="molecule type" value="Genomic_DNA"/>
</dbReference>
<organism evidence="2 3">
    <name type="scientific">Nocardia jiangsuensis</name>
    <dbReference type="NCBI Taxonomy" id="1691563"/>
    <lineage>
        <taxon>Bacteria</taxon>
        <taxon>Bacillati</taxon>
        <taxon>Actinomycetota</taxon>
        <taxon>Actinomycetes</taxon>
        <taxon>Mycobacteriales</taxon>
        <taxon>Nocardiaceae</taxon>
        <taxon>Nocardia</taxon>
    </lineage>
</organism>
<accession>A0ABV8DPJ4</accession>